<keyword evidence="3" id="KW-0813">Transport</keyword>
<feature type="compositionally biased region" description="Basic and acidic residues" evidence="9">
    <location>
        <begin position="187"/>
        <end position="196"/>
    </location>
</feature>
<comment type="subcellular location">
    <subcellularLocation>
        <location evidence="1">Membrane</location>
        <topology evidence="1">Multi-pass membrane protein</topology>
    </subcellularLocation>
</comment>
<evidence type="ECO:0000256" key="1">
    <source>
        <dbReference type="ARBA" id="ARBA00004141"/>
    </source>
</evidence>
<dbReference type="PANTHER" id="PTHR31086">
    <property type="entry name" value="ALUMINUM-ACTIVATED MALATE TRANSPORTER 10"/>
    <property type="match status" value="1"/>
</dbReference>
<evidence type="ECO:0000256" key="9">
    <source>
        <dbReference type="SAM" id="MobiDB-lite"/>
    </source>
</evidence>
<keyword evidence="5" id="KW-1133">Transmembrane helix</keyword>
<keyword evidence="6" id="KW-0406">Ion transport</keyword>
<comment type="caution">
    <text evidence="10">The sequence shown here is derived from an EMBL/GenBank/DDBJ whole genome shotgun (WGS) entry which is preliminary data.</text>
</comment>
<evidence type="ECO:0000313" key="10">
    <source>
        <dbReference type="EMBL" id="CAK9150562.1"/>
    </source>
</evidence>
<proteinExistence type="inferred from homology"/>
<evidence type="ECO:0000256" key="4">
    <source>
        <dbReference type="ARBA" id="ARBA00022692"/>
    </source>
</evidence>
<evidence type="ECO:0000313" key="11">
    <source>
        <dbReference type="Proteomes" id="UP001642360"/>
    </source>
</evidence>
<keyword evidence="7" id="KW-0472">Membrane</keyword>
<dbReference type="AlphaFoldDB" id="A0ABC8S0B3"/>
<dbReference type="InterPro" id="IPR020966">
    <property type="entry name" value="ALMT"/>
</dbReference>
<name>A0ABC8S0B3_9AQUA</name>
<keyword evidence="4" id="KW-0812">Transmembrane</keyword>
<reference evidence="10 11" key="1">
    <citation type="submission" date="2024-02" db="EMBL/GenBank/DDBJ databases">
        <authorList>
            <person name="Vignale AGUSTIN F."/>
            <person name="Sosa J E."/>
            <person name="Modenutti C."/>
        </authorList>
    </citation>
    <scope>NUCLEOTIDE SEQUENCE [LARGE SCALE GENOMIC DNA]</scope>
</reference>
<evidence type="ECO:0000256" key="3">
    <source>
        <dbReference type="ARBA" id="ARBA00022448"/>
    </source>
</evidence>
<gene>
    <name evidence="10" type="ORF">ILEXP_LOCUS18718</name>
</gene>
<evidence type="ECO:0008006" key="12">
    <source>
        <dbReference type="Google" id="ProtNLM"/>
    </source>
</evidence>
<accession>A0ABC8S0B3</accession>
<sequence length="228" mass="25788">MGICREPRESIPKYIPVPWSVRALFREPCEHVAEEVVKVLTELAEAIKNHHHCSPHISDHLHEALEELDTSIKTQPQLLLTSNPIQKIEAGKPMELLGWRSLGPEVVKDINEKITNRTMNKIMITCLDFSETLAIAAFISLLLETVARLDLVIEEVEELGKIAHFEEFHEEEHMEIVVMRDDADAGEIKKDSKDTPKLPISMDTEANLDNNTKGTPKLSISIEMQANK</sequence>
<protein>
    <recommendedName>
        <fullName evidence="12">Aluminum-activated malate transporter</fullName>
    </recommendedName>
</protein>
<evidence type="ECO:0000256" key="5">
    <source>
        <dbReference type="ARBA" id="ARBA00022989"/>
    </source>
</evidence>
<evidence type="ECO:0000256" key="2">
    <source>
        <dbReference type="ARBA" id="ARBA00007079"/>
    </source>
</evidence>
<comment type="similarity">
    <text evidence="2">Belongs to the aromatic acid exporter (TC 2.A.85) family.</text>
</comment>
<evidence type="ECO:0000256" key="6">
    <source>
        <dbReference type="ARBA" id="ARBA00023065"/>
    </source>
</evidence>
<organism evidence="10 11">
    <name type="scientific">Ilex paraguariensis</name>
    <name type="common">yerba mate</name>
    <dbReference type="NCBI Taxonomy" id="185542"/>
    <lineage>
        <taxon>Eukaryota</taxon>
        <taxon>Viridiplantae</taxon>
        <taxon>Streptophyta</taxon>
        <taxon>Embryophyta</taxon>
        <taxon>Tracheophyta</taxon>
        <taxon>Spermatophyta</taxon>
        <taxon>Magnoliopsida</taxon>
        <taxon>eudicotyledons</taxon>
        <taxon>Gunneridae</taxon>
        <taxon>Pentapetalae</taxon>
        <taxon>asterids</taxon>
        <taxon>campanulids</taxon>
        <taxon>Aquifoliales</taxon>
        <taxon>Aquifoliaceae</taxon>
        <taxon>Ilex</taxon>
    </lineage>
</organism>
<dbReference type="Pfam" id="PF11744">
    <property type="entry name" value="ALMT"/>
    <property type="match status" value="2"/>
</dbReference>
<keyword evidence="11" id="KW-1185">Reference proteome</keyword>
<dbReference type="Proteomes" id="UP001642360">
    <property type="component" value="Unassembled WGS sequence"/>
</dbReference>
<dbReference type="GO" id="GO:0034220">
    <property type="term" value="P:monoatomic ion transmembrane transport"/>
    <property type="evidence" value="ECO:0007669"/>
    <property type="project" value="UniProtKB-KW"/>
</dbReference>
<evidence type="ECO:0000256" key="8">
    <source>
        <dbReference type="ARBA" id="ARBA00023303"/>
    </source>
</evidence>
<dbReference type="EMBL" id="CAUOFW020002053">
    <property type="protein sequence ID" value="CAK9150562.1"/>
    <property type="molecule type" value="Genomic_DNA"/>
</dbReference>
<dbReference type="GO" id="GO:0016020">
    <property type="term" value="C:membrane"/>
    <property type="evidence" value="ECO:0007669"/>
    <property type="project" value="UniProtKB-SubCell"/>
</dbReference>
<keyword evidence="8" id="KW-0407">Ion channel</keyword>
<feature type="region of interest" description="Disordered" evidence="9">
    <location>
        <begin position="187"/>
        <end position="228"/>
    </location>
</feature>
<evidence type="ECO:0000256" key="7">
    <source>
        <dbReference type="ARBA" id="ARBA00023136"/>
    </source>
</evidence>